<keyword evidence="2" id="KW-1185">Reference proteome</keyword>
<protein>
    <recommendedName>
        <fullName evidence="3">NADH dehydrogenase [ubiquinone] flavoprotein 3, mitochondrial</fullName>
    </recommendedName>
</protein>
<accession>A0ABN7AF87</accession>
<dbReference type="InterPro" id="IPR026193">
    <property type="entry name" value="NDUFV3"/>
</dbReference>
<name>A0ABN7AF87_9HEMI</name>
<evidence type="ECO:0000313" key="2">
    <source>
        <dbReference type="Proteomes" id="UP001307889"/>
    </source>
</evidence>
<dbReference type="Proteomes" id="UP001307889">
    <property type="component" value="Chromosome 2"/>
</dbReference>
<dbReference type="EMBL" id="AP028910">
    <property type="protein sequence ID" value="BES90943.1"/>
    <property type="molecule type" value="Genomic_DNA"/>
</dbReference>
<evidence type="ECO:0008006" key="3">
    <source>
        <dbReference type="Google" id="ProtNLM"/>
    </source>
</evidence>
<proteinExistence type="predicted"/>
<gene>
    <name evidence="1" type="ORF">NTJ_03751</name>
</gene>
<sequence length="109" mass="11898">MISRRAANLMGQKFMLINWNPLAIRAVSNQISSTQSSDSPPAAKAPIVKDVPGLSANCLSVPNEAVGPGVTAQSEYKVPEYFCYDKTSYFEAEIEILKYRLPQPSSKSS</sequence>
<evidence type="ECO:0000313" key="1">
    <source>
        <dbReference type="EMBL" id="BES90943.1"/>
    </source>
</evidence>
<dbReference type="Pfam" id="PF15880">
    <property type="entry name" value="NDUFV3"/>
    <property type="match status" value="1"/>
</dbReference>
<reference evidence="1 2" key="1">
    <citation type="submission" date="2023-09" db="EMBL/GenBank/DDBJ databases">
        <title>Nesidiocoris tenuis whole genome shotgun sequence.</title>
        <authorList>
            <person name="Shibata T."/>
            <person name="Shimoda M."/>
            <person name="Kobayashi T."/>
            <person name="Uehara T."/>
        </authorList>
    </citation>
    <scope>NUCLEOTIDE SEQUENCE [LARGE SCALE GENOMIC DNA]</scope>
    <source>
        <strain evidence="1 2">Japan</strain>
    </source>
</reference>
<organism evidence="1 2">
    <name type="scientific">Nesidiocoris tenuis</name>
    <dbReference type="NCBI Taxonomy" id="355587"/>
    <lineage>
        <taxon>Eukaryota</taxon>
        <taxon>Metazoa</taxon>
        <taxon>Ecdysozoa</taxon>
        <taxon>Arthropoda</taxon>
        <taxon>Hexapoda</taxon>
        <taxon>Insecta</taxon>
        <taxon>Pterygota</taxon>
        <taxon>Neoptera</taxon>
        <taxon>Paraneoptera</taxon>
        <taxon>Hemiptera</taxon>
        <taxon>Heteroptera</taxon>
        <taxon>Panheteroptera</taxon>
        <taxon>Cimicomorpha</taxon>
        <taxon>Miridae</taxon>
        <taxon>Dicyphina</taxon>
        <taxon>Nesidiocoris</taxon>
    </lineage>
</organism>